<dbReference type="Pfam" id="PF07179">
    <property type="entry name" value="SseB"/>
    <property type="match status" value="1"/>
</dbReference>
<comment type="caution">
    <text evidence="2">The sequence shown here is derived from an EMBL/GenBank/DDBJ whole genome shotgun (WGS) entry which is preliminary data.</text>
</comment>
<sequence length="135" mass="14573">MEGTEIAADDAAFRSDSLASALEAQDTVAVALALRNDGVIVPLLDVEGPVQVRVFRRGDADKYMLLLFSSAATYVTMVPEESDHRVLKYDAATLLEFLQQNVGVLEAVWFDVAGPHAMQAAPEDVIAALELPRAE</sequence>
<proteinExistence type="predicted"/>
<evidence type="ECO:0000313" key="3">
    <source>
        <dbReference type="Proteomes" id="UP000237983"/>
    </source>
</evidence>
<reference evidence="2 3" key="1">
    <citation type="submission" date="2018-03" db="EMBL/GenBank/DDBJ databases">
        <title>Genomic Encyclopedia of Type Strains, Phase III (KMG-III): the genomes of soil and plant-associated and newly described type strains.</title>
        <authorList>
            <person name="Whitman W."/>
        </authorList>
    </citation>
    <scope>NUCLEOTIDE SEQUENCE [LARGE SCALE GENOMIC DNA]</scope>
    <source>
        <strain evidence="2 3">CGMCC 1.12484</strain>
    </source>
</reference>
<gene>
    <name evidence="2" type="ORF">B0I08_10653</name>
</gene>
<protein>
    <recommendedName>
        <fullName evidence="1">SseB protein N-terminal domain-containing protein</fullName>
    </recommendedName>
</protein>
<dbReference type="Proteomes" id="UP000237983">
    <property type="component" value="Unassembled WGS sequence"/>
</dbReference>
<name>A0A2T0VBJ1_9MICO</name>
<evidence type="ECO:0000259" key="1">
    <source>
        <dbReference type="Pfam" id="PF07179"/>
    </source>
</evidence>
<feature type="domain" description="SseB protein N-terminal" evidence="1">
    <location>
        <begin position="19"/>
        <end position="125"/>
    </location>
</feature>
<dbReference type="AlphaFoldDB" id="A0A2T0VBJ1"/>
<dbReference type="OrthoDB" id="5022246at2"/>
<dbReference type="EMBL" id="PVTL01000006">
    <property type="protein sequence ID" value="PRY67447.1"/>
    <property type="molecule type" value="Genomic_DNA"/>
</dbReference>
<dbReference type="RefSeq" id="WP_106213054.1">
    <property type="nucleotide sequence ID" value="NZ_PVTL01000006.1"/>
</dbReference>
<keyword evidence="3" id="KW-1185">Reference proteome</keyword>
<evidence type="ECO:0000313" key="2">
    <source>
        <dbReference type="EMBL" id="PRY67447.1"/>
    </source>
</evidence>
<organism evidence="2 3">
    <name type="scientific">Glaciihabitans tibetensis</name>
    <dbReference type="NCBI Taxonomy" id="1266600"/>
    <lineage>
        <taxon>Bacteria</taxon>
        <taxon>Bacillati</taxon>
        <taxon>Actinomycetota</taxon>
        <taxon>Actinomycetes</taxon>
        <taxon>Micrococcales</taxon>
        <taxon>Microbacteriaceae</taxon>
        <taxon>Glaciihabitans</taxon>
    </lineage>
</organism>
<dbReference type="InterPro" id="IPR009839">
    <property type="entry name" value="SseB_N"/>
</dbReference>
<accession>A0A2T0VBJ1</accession>